<accession>A0ABP8AZC0</accession>
<reference evidence="3" key="1">
    <citation type="journal article" date="2019" name="Int. J. Syst. Evol. Microbiol.">
        <title>The Global Catalogue of Microorganisms (GCM) 10K type strain sequencing project: providing services to taxonomists for standard genome sequencing and annotation.</title>
        <authorList>
            <consortium name="The Broad Institute Genomics Platform"/>
            <consortium name="The Broad Institute Genome Sequencing Center for Infectious Disease"/>
            <person name="Wu L."/>
            <person name="Ma J."/>
        </authorList>
    </citation>
    <scope>NUCLEOTIDE SEQUENCE [LARGE SCALE GENOMIC DNA]</scope>
    <source>
        <strain evidence="3">JCM 17593</strain>
    </source>
</reference>
<dbReference type="InterPro" id="IPR036291">
    <property type="entry name" value="NAD(P)-bd_dom_sf"/>
</dbReference>
<organism evidence="2 3">
    <name type="scientific">Gryllotalpicola kribbensis</name>
    <dbReference type="NCBI Taxonomy" id="993084"/>
    <lineage>
        <taxon>Bacteria</taxon>
        <taxon>Bacillati</taxon>
        <taxon>Actinomycetota</taxon>
        <taxon>Actinomycetes</taxon>
        <taxon>Micrococcales</taxon>
        <taxon>Microbacteriaceae</taxon>
        <taxon>Gryllotalpicola</taxon>
    </lineage>
</organism>
<dbReference type="PANTHER" id="PTHR47129:SF1">
    <property type="entry name" value="NMRA-LIKE DOMAIN-CONTAINING PROTEIN"/>
    <property type="match status" value="1"/>
</dbReference>
<evidence type="ECO:0000259" key="1">
    <source>
        <dbReference type="Pfam" id="PF13460"/>
    </source>
</evidence>
<dbReference type="RefSeq" id="WP_344778166.1">
    <property type="nucleotide sequence ID" value="NZ_BAABBX010000016.1"/>
</dbReference>
<evidence type="ECO:0000313" key="2">
    <source>
        <dbReference type="EMBL" id="GAA4194168.1"/>
    </source>
</evidence>
<gene>
    <name evidence="2" type="ORF">GCM10022288_29190</name>
</gene>
<dbReference type="Gene3D" id="3.40.50.720">
    <property type="entry name" value="NAD(P)-binding Rossmann-like Domain"/>
    <property type="match status" value="1"/>
</dbReference>
<proteinExistence type="predicted"/>
<name>A0ABP8AZC0_9MICO</name>
<dbReference type="InterPro" id="IPR016040">
    <property type="entry name" value="NAD(P)-bd_dom"/>
</dbReference>
<dbReference type="Proteomes" id="UP001500213">
    <property type="component" value="Unassembled WGS sequence"/>
</dbReference>
<keyword evidence="3" id="KW-1185">Reference proteome</keyword>
<protein>
    <submittedName>
        <fullName evidence="2">SDR family oxidoreductase</fullName>
    </submittedName>
</protein>
<dbReference type="Pfam" id="PF13460">
    <property type="entry name" value="NAD_binding_10"/>
    <property type="match status" value="1"/>
</dbReference>
<dbReference type="InterPro" id="IPR052718">
    <property type="entry name" value="NmrA-type_oxidoreductase"/>
</dbReference>
<feature type="domain" description="NAD(P)-binding" evidence="1">
    <location>
        <begin position="7"/>
        <end position="185"/>
    </location>
</feature>
<sequence length="287" mass="29606">MSIIVTGATGQLGGRVVAGLLRAQLEPGQIVALGRDSSKLAALADSTGVHTRQVDNDDREAVHAALRGAKQVLLISGAVPGARVEQHRNVIDAAAAAGAQRIVYTSVLGVEHSSLPIAPDHQATERLIAESGVPAILLRNGWYHENQLPEAQLAAATGVLLSAAGTGRVATAAREDYAQAAVAALLGEVEPGAYELSGDHAWDYREFAAAIAHVTGREIEVREVDRAELRAGLVAGGFPEPYADFLAGIHEQIAAGALADAPGTLARIIGRPTTPFVDALSGVSVPA</sequence>
<dbReference type="SUPFAM" id="SSF51735">
    <property type="entry name" value="NAD(P)-binding Rossmann-fold domains"/>
    <property type="match status" value="1"/>
</dbReference>
<dbReference type="EMBL" id="BAABBX010000016">
    <property type="protein sequence ID" value="GAA4194168.1"/>
    <property type="molecule type" value="Genomic_DNA"/>
</dbReference>
<evidence type="ECO:0000313" key="3">
    <source>
        <dbReference type="Proteomes" id="UP001500213"/>
    </source>
</evidence>
<comment type="caution">
    <text evidence="2">The sequence shown here is derived from an EMBL/GenBank/DDBJ whole genome shotgun (WGS) entry which is preliminary data.</text>
</comment>
<dbReference type="PANTHER" id="PTHR47129">
    <property type="entry name" value="QUINONE OXIDOREDUCTASE 2"/>
    <property type="match status" value="1"/>
</dbReference>
<dbReference type="Gene3D" id="3.90.25.10">
    <property type="entry name" value="UDP-galactose 4-epimerase, domain 1"/>
    <property type="match status" value="1"/>
</dbReference>